<keyword evidence="2" id="KW-0472">Membrane</keyword>
<evidence type="ECO:0000313" key="6">
    <source>
        <dbReference type="Proteomes" id="UP000244926"/>
    </source>
</evidence>
<gene>
    <name evidence="5" type="ORF">C10C_0682</name>
</gene>
<dbReference type="InterPro" id="IPR012843">
    <property type="entry name" value="YscD"/>
</dbReference>
<feature type="compositionally biased region" description="Basic and acidic residues" evidence="1">
    <location>
        <begin position="324"/>
        <end position="342"/>
    </location>
</feature>
<dbReference type="InterPro" id="IPR007055">
    <property type="entry name" value="BON_dom"/>
</dbReference>
<dbReference type="Gene3D" id="2.60.200.20">
    <property type="match status" value="2"/>
</dbReference>
<feature type="region of interest" description="Disordered" evidence="1">
    <location>
        <begin position="117"/>
        <end position="161"/>
    </location>
</feature>
<dbReference type="InterPro" id="IPR014004">
    <property type="entry name" value="Transpt-assoc_nodulatn_dom_bac"/>
</dbReference>
<proteinExistence type="predicted"/>
<dbReference type="AlphaFoldDB" id="A0A2R8FBM1"/>
<evidence type="ECO:0000259" key="4">
    <source>
        <dbReference type="PROSITE" id="PS50914"/>
    </source>
</evidence>
<dbReference type="InterPro" id="IPR056285">
    <property type="entry name" value="CdsD_PD1"/>
</dbReference>
<dbReference type="InterPro" id="IPR054376">
    <property type="entry name" value="CdsD_PD2"/>
</dbReference>
<dbReference type="Pfam" id="PF16697">
    <property type="entry name" value="Yop-YscD_cpl"/>
    <property type="match status" value="1"/>
</dbReference>
<protein>
    <submittedName>
        <fullName evidence="5">Uncharacterized conserved protein, contains FHA domain,type III secretion apparatus protein, YscD/HrpQ family,FHA domain</fullName>
    </submittedName>
</protein>
<feature type="region of interest" description="Disordered" evidence="1">
    <location>
        <begin position="176"/>
        <end position="279"/>
    </location>
</feature>
<name>A0A2R8FBM1_9CHLA</name>
<dbReference type="KEGG" id="csee:C10C_0682"/>
<dbReference type="InterPro" id="IPR032030">
    <property type="entry name" value="YscD_cytoplasmic_dom"/>
</dbReference>
<dbReference type="Pfam" id="PF04972">
    <property type="entry name" value="BON"/>
    <property type="match status" value="1"/>
</dbReference>
<dbReference type="NCBIfam" id="TIGR02500">
    <property type="entry name" value="type_III_yscD"/>
    <property type="match status" value="1"/>
</dbReference>
<dbReference type="RefSeq" id="WP_108896775.1">
    <property type="nucleotide sequence ID" value="NZ_LT993738.1"/>
</dbReference>
<feature type="compositionally biased region" description="Polar residues" evidence="1">
    <location>
        <begin position="117"/>
        <end position="132"/>
    </location>
</feature>
<sequence>MAVRLIVDEGPLSGLIFILEDGVSWSIGRDSSANDIPIEDIKLAASQALINKTDENYYITNLDDANPIFVNGVEITETTQLENEDSLILGSNHYSFLLDDFDPQDLVYDFELPQENFPNASENLSDNNQQGQVPEPPPTSQADGLKKSKGTEASSAPITNKDQELADAFLASAKKVKNQPKGKIAQEDSLESLQESSNPKAQNANDSPEGEEGNKQPQNAIMEDNGASSSQDPQPKSANPTSENASMDNSPSKKNKSVKEKKIEKKKELDLTQKTDKSKAEVIASDVEKDLEDKKSEEAFLEEEEHLAESNGEDQEESGIDSDGNEKAQADNKEQSKKIEHTKNSVLSPFHIQDLFRFDQTIFPAEIDEIAKKNISIDLTQPSRFLLKVLSGANIGAEFHLDSGKTYILGTDPTTCDIVFNDLSVSHQHAKISVGNDGGIIIEDLESKNGVIVEGRKIDKTSTLSSNQAVALGTTLFLLIDHHAPADTIVASLSPEDYNLFGRQQDAEELEKQEALQQEEQYKKSTLPAGSFILTLFIGGLAILFGIGTASLFHTKEVVPLENINYQEDLAQVINQFPTVRYTFNKTNSQLFLIGHVKNSTDKSELLYKVDALSFVKSIDDNVIDDEAVWQEMNILLSKRPEFKGISMHSPEPGKFIITGYVKTEDQAACLVDYLNIHFNYLSLLENKVVVETQMLKAIAGHLLQGGFANIHVAFVNGEVILTGYVNNDDADKFRAVVQELSNIPGVRLVKNFAVLLPAEEGIIDLNLRYPNRYRVTGYSRYGEISINVVVNGRILTRGDVIDGMTVTSIQPNTIFLEKEGLKYKIDYNK</sequence>
<dbReference type="InterPro" id="IPR000253">
    <property type="entry name" value="FHA_dom"/>
</dbReference>
<dbReference type="SMART" id="SM00749">
    <property type="entry name" value="BON"/>
    <property type="match status" value="1"/>
</dbReference>
<dbReference type="PROSITE" id="PS50006">
    <property type="entry name" value="FHA_DOMAIN"/>
    <property type="match status" value="2"/>
</dbReference>
<dbReference type="OrthoDB" id="16688at2"/>
<dbReference type="Pfam" id="PF23862">
    <property type="entry name" value="CdsD_C"/>
    <property type="match status" value="1"/>
</dbReference>
<organism evidence="5 6">
    <name type="scientific">Chlamydia serpentis</name>
    <dbReference type="NCBI Taxonomy" id="1967782"/>
    <lineage>
        <taxon>Bacteria</taxon>
        <taxon>Pseudomonadati</taxon>
        <taxon>Chlamydiota</taxon>
        <taxon>Chlamydiia</taxon>
        <taxon>Chlamydiales</taxon>
        <taxon>Chlamydiaceae</taxon>
        <taxon>Chlamydia/Chlamydophila group</taxon>
        <taxon>Chlamydia</taxon>
    </lineage>
</organism>
<feature type="compositionally biased region" description="Polar residues" evidence="1">
    <location>
        <begin position="226"/>
        <end position="249"/>
    </location>
</feature>
<feature type="domain" description="BON" evidence="4">
    <location>
        <begin position="687"/>
        <end position="758"/>
    </location>
</feature>
<evidence type="ECO:0000256" key="1">
    <source>
        <dbReference type="SAM" id="MobiDB-lite"/>
    </source>
</evidence>
<keyword evidence="2" id="KW-1133">Transmembrane helix</keyword>
<feature type="region of interest" description="Disordered" evidence="1">
    <location>
        <begin position="302"/>
        <end position="342"/>
    </location>
</feature>
<dbReference type="EMBL" id="LT993738">
    <property type="protein sequence ID" value="SPN73830.1"/>
    <property type="molecule type" value="Genomic_DNA"/>
</dbReference>
<feature type="compositionally biased region" description="Polar residues" evidence="1">
    <location>
        <begin position="151"/>
        <end position="160"/>
    </location>
</feature>
<feature type="domain" description="FHA" evidence="3">
    <location>
        <begin position="25"/>
        <end position="75"/>
    </location>
</feature>
<accession>A0A2R8FBM1</accession>
<keyword evidence="6" id="KW-1185">Reference proteome</keyword>
<dbReference type="SMART" id="SM00240">
    <property type="entry name" value="FHA"/>
    <property type="match status" value="2"/>
</dbReference>
<evidence type="ECO:0000259" key="3">
    <source>
        <dbReference type="PROSITE" id="PS50006"/>
    </source>
</evidence>
<dbReference type="Pfam" id="PF22598">
    <property type="entry name" value="CdsD_PD2"/>
    <property type="match status" value="1"/>
</dbReference>
<dbReference type="Pfam" id="PF00498">
    <property type="entry name" value="FHA"/>
    <property type="match status" value="1"/>
</dbReference>
<feature type="compositionally biased region" description="Basic and acidic residues" evidence="1">
    <location>
        <begin position="257"/>
        <end position="279"/>
    </location>
</feature>
<dbReference type="InterPro" id="IPR056283">
    <property type="entry name" value="CdsD_C"/>
</dbReference>
<keyword evidence="2" id="KW-0812">Transmembrane</keyword>
<reference evidence="6" key="1">
    <citation type="submission" date="2017-11" db="EMBL/GenBank/DDBJ databases">
        <authorList>
            <person name="Seth-Smith MB H."/>
        </authorList>
    </citation>
    <scope>NUCLEOTIDE SEQUENCE [LARGE SCALE GENOMIC DNA]</scope>
</reference>
<dbReference type="CDD" id="cd00060">
    <property type="entry name" value="FHA"/>
    <property type="match status" value="1"/>
</dbReference>
<evidence type="ECO:0000256" key="2">
    <source>
        <dbReference type="SAM" id="Phobius"/>
    </source>
</evidence>
<evidence type="ECO:0000313" key="5">
    <source>
        <dbReference type="EMBL" id="SPN73830.1"/>
    </source>
</evidence>
<dbReference type="Proteomes" id="UP000244926">
    <property type="component" value="Chromosome I"/>
</dbReference>
<dbReference type="InterPro" id="IPR008984">
    <property type="entry name" value="SMAD_FHA_dom_sf"/>
</dbReference>
<feature type="compositionally biased region" description="Acidic residues" evidence="1">
    <location>
        <begin position="302"/>
        <end position="320"/>
    </location>
</feature>
<feature type="transmembrane region" description="Helical" evidence="2">
    <location>
        <begin position="532"/>
        <end position="553"/>
    </location>
</feature>
<feature type="domain" description="FHA" evidence="3">
    <location>
        <begin position="407"/>
        <end position="458"/>
    </location>
</feature>
<dbReference type="SUPFAM" id="SSF49879">
    <property type="entry name" value="SMAD/FHA domain"/>
    <property type="match status" value="2"/>
</dbReference>
<dbReference type="PROSITE" id="PS50914">
    <property type="entry name" value="BON"/>
    <property type="match status" value="1"/>
</dbReference>
<dbReference type="Pfam" id="PF23863">
    <property type="entry name" value="CdsD_PD1"/>
    <property type="match status" value="1"/>
</dbReference>